<evidence type="ECO:0000313" key="4">
    <source>
        <dbReference type="EMBL" id="NXY23582.1"/>
    </source>
</evidence>
<dbReference type="InterPro" id="IPR050991">
    <property type="entry name" value="ECM_Regulatory_Proteins"/>
</dbReference>
<keyword evidence="1" id="KW-0677">Repeat</keyword>
<dbReference type="InterPro" id="IPR013783">
    <property type="entry name" value="Ig-like_fold"/>
</dbReference>
<dbReference type="PANTHER" id="PTHR46708">
    <property type="entry name" value="TENASCIN"/>
    <property type="match status" value="1"/>
</dbReference>
<accession>A0A852NZ65</accession>
<dbReference type="Pfam" id="PF00041">
    <property type="entry name" value="fn3"/>
    <property type="match status" value="2"/>
</dbReference>
<reference evidence="4" key="1">
    <citation type="submission" date="2020-02" db="EMBL/GenBank/DDBJ databases">
        <title>Bird 10,000 Genomes (B10K) Project - Family phase.</title>
        <authorList>
            <person name="Zhang G."/>
        </authorList>
    </citation>
    <scope>NUCLEOTIDE SEQUENCE</scope>
    <source>
        <strain evidence="4">B10K-DU-029-61</strain>
        <tissue evidence="4">Blood</tissue>
    </source>
</reference>
<feature type="domain" description="Fibronectin type-III" evidence="3">
    <location>
        <begin position="169"/>
        <end position="258"/>
    </location>
</feature>
<proteinExistence type="predicted"/>
<dbReference type="GO" id="GO:0005615">
    <property type="term" value="C:extracellular space"/>
    <property type="evidence" value="ECO:0007669"/>
    <property type="project" value="TreeGrafter"/>
</dbReference>
<gene>
    <name evidence="4" type="primary">Tnxb</name>
    <name evidence="4" type="ORF">ATRCLA_R15221</name>
</gene>
<comment type="caution">
    <text evidence="4">The sequence shown here is derived from an EMBL/GenBank/DDBJ whole genome shotgun (WGS) entry which is preliminary data.</text>
</comment>
<dbReference type="Gene3D" id="2.60.40.10">
    <property type="entry name" value="Immunoglobulins"/>
    <property type="match status" value="3"/>
</dbReference>
<dbReference type="GO" id="GO:0030155">
    <property type="term" value="P:regulation of cell adhesion"/>
    <property type="evidence" value="ECO:0007669"/>
    <property type="project" value="TreeGrafter"/>
</dbReference>
<feature type="region of interest" description="Disordered" evidence="2">
    <location>
        <begin position="247"/>
        <end position="273"/>
    </location>
</feature>
<feature type="region of interest" description="Disordered" evidence="2">
    <location>
        <begin position="12"/>
        <end position="49"/>
    </location>
</feature>
<feature type="domain" description="Fibronectin type-III" evidence="3">
    <location>
        <begin position="52"/>
        <end position="144"/>
    </location>
</feature>
<dbReference type="InterPro" id="IPR003961">
    <property type="entry name" value="FN3_dom"/>
</dbReference>
<dbReference type="Proteomes" id="UP000658642">
    <property type="component" value="Unassembled WGS sequence"/>
</dbReference>
<organism evidence="4 5">
    <name type="scientific">Atrichornis clamosus</name>
    <dbReference type="NCBI Taxonomy" id="449594"/>
    <lineage>
        <taxon>Eukaryota</taxon>
        <taxon>Metazoa</taxon>
        <taxon>Chordata</taxon>
        <taxon>Craniata</taxon>
        <taxon>Vertebrata</taxon>
        <taxon>Euteleostomi</taxon>
        <taxon>Archelosauria</taxon>
        <taxon>Archosauria</taxon>
        <taxon>Dinosauria</taxon>
        <taxon>Saurischia</taxon>
        <taxon>Theropoda</taxon>
        <taxon>Coelurosauria</taxon>
        <taxon>Aves</taxon>
        <taxon>Neognathae</taxon>
        <taxon>Neoaves</taxon>
        <taxon>Telluraves</taxon>
        <taxon>Australaves</taxon>
        <taxon>Passeriformes</taxon>
        <taxon>Menuridae</taxon>
        <taxon>Atrichornis</taxon>
    </lineage>
</organism>
<keyword evidence="5" id="KW-1185">Reference proteome</keyword>
<dbReference type="PANTHER" id="PTHR46708:SF3">
    <property type="entry name" value="TENASCIN-X"/>
    <property type="match status" value="1"/>
</dbReference>
<evidence type="ECO:0000256" key="2">
    <source>
        <dbReference type="SAM" id="MobiDB-lite"/>
    </source>
</evidence>
<dbReference type="SUPFAM" id="SSF49265">
    <property type="entry name" value="Fibronectin type III"/>
    <property type="match status" value="3"/>
</dbReference>
<feature type="non-terminal residue" evidence="4">
    <location>
        <position position="335"/>
    </location>
</feature>
<dbReference type="EMBL" id="WBMZ01013286">
    <property type="protein sequence ID" value="NXY23582.1"/>
    <property type="molecule type" value="Genomic_DNA"/>
</dbReference>
<dbReference type="InterPro" id="IPR036116">
    <property type="entry name" value="FN3_sf"/>
</dbReference>
<protein>
    <submittedName>
        <fullName evidence="4">TENX protein</fullName>
    </submittedName>
</protein>
<feature type="compositionally biased region" description="Pro residues" evidence="2">
    <location>
        <begin position="146"/>
        <end position="158"/>
    </location>
</feature>
<feature type="region of interest" description="Disordered" evidence="2">
    <location>
        <begin position="139"/>
        <end position="163"/>
    </location>
</feature>
<dbReference type="OrthoDB" id="6130531at2759"/>
<dbReference type="AlphaFoldDB" id="A0A852NZ65"/>
<dbReference type="GO" id="GO:0031175">
    <property type="term" value="P:neuron projection development"/>
    <property type="evidence" value="ECO:0007669"/>
    <property type="project" value="TreeGrafter"/>
</dbReference>
<feature type="domain" description="Fibronectin type-III" evidence="3">
    <location>
        <begin position="281"/>
        <end position="335"/>
    </location>
</feature>
<name>A0A852NZ65_9PASS</name>
<evidence type="ECO:0000259" key="3">
    <source>
        <dbReference type="PROSITE" id="PS50853"/>
    </source>
</evidence>
<feature type="non-terminal residue" evidence="4">
    <location>
        <position position="1"/>
    </location>
</feature>
<dbReference type="CDD" id="cd00063">
    <property type="entry name" value="FN3"/>
    <property type="match status" value="2"/>
</dbReference>
<dbReference type="SMART" id="SM00060">
    <property type="entry name" value="FN3"/>
    <property type="match status" value="2"/>
</dbReference>
<dbReference type="PROSITE" id="PS50853">
    <property type="entry name" value="FN3"/>
    <property type="match status" value="3"/>
</dbReference>
<evidence type="ECO:0000256" key="1">
    <source>
        <dbReference type="ARBA" id="ARBA00022737"/>
    </source>
</evidence>
<sequence>NMDAHHAHLFIAAAADLDEKPPPSEELQPEGLQPKDLPTEPPSTEAPSERVVLRELRVSSVTPSSVQLQWSVPEGSFNSFTLQYWDAQGQPQALPINGGSRSVTVPGLSPSHRYRFHLYGLQGGKRIDHISTEAITGEGEAGLDEPPLPSEKPQPEDPQPTEDPLARAVLGELRVSSVTSNSVQLQWSIPEGSFDSFMLQYRDAQGQPQALPIDGGSRSVTVPGLSPSHWYRFHLYGLWGRKRMDHASTEAVTEEPQSENLKPKDPPTEASPSKFPLARAVLGELRVSSVTPSSVQLQWSVPEGSFDSFMLQYRDAQGQPQALPIDGRSRLLTVP</sequence>
<evidence type="ECO:0000313" key="5">
    <source>
        <dbReference type="Proteomes" id="UP000658642"/>
    </source>
</evidence>